<sequence length="121" mass="13677">MREDALLDLLLTTKEEWVMDVKVGGSLRCSDHESMKFKILREGNNAKPSITTLDFRRTEFGIFRDLFGSPQETVLERGGIQKHCMIFQGSPPPNSRMAHPNKSGIKQRQQEACTDEQGAPN</sequence>
<dbReference type="EMBL" id="BAAFJT010000002">
    <property type="protein sequence ID" value="GAB0183717.1"/>
    <property type="molecule type" value="Genomic_DNA"/>
</dbReference>
<organism evidence="2 3">
    <name type="scientific">Grus japonensis</name>
    <name type="common">Japanese crane</name>
    <name type="synonym">Red-crowned crane</name>
    <dbReference type="NCBI Taxonomy" id="30415"/>
    <lineage>
        <taxon>Eukaryota</taxon>
        <taxon>Metazoa</taxon>
        <taxon>Chordata</taxon>
        <taxon>Craniata</taxon>
        <taxon>Vertebrata</taxon>
        <taxon>Euteleostomi</taxon>
        <taxon>Archelosauria</taxon>
        <taxon>Archosauria</taxon>
        <taxon>Dinosauria</taxon>
        <taxon>Saurischia</taxon>
        <taxon>Theropoda</taxon>
        <taxon>Coelurosauria</taxon>
        <taxon>Aves</taxon>
        <taxon>Neognathae</taxon>
        <taxon>Neoaves</taxon>
        <taxon>Gruiformes</taxon>
        <taxon>Gruidae</taxon>
        <taxon>Grus</taxon>
    </lineage>
</organism>
<accession>A0ABC9WGC2</accession>
<feature type="region of interest" description="Disordered" evidence="1">
    <location>
        <begin position="88"/>
        <end position="121"/>
    </location>
</feature>
<reference evidence="2 3" key="1">
    <citation type="submission" date="2024-06" db="EMBL/GenBank/DDBJ databases">
        <title>The draft genome of Grus japonensis, version 3.</title>
        <authorList>
            <person name="Nabeshima K."/>
            <person name="Suzuki S."/>
            <person name="Onuma M."/>
        </authorList>
    </citation>
    <scope>NUCLEOTIDE SEQUENCE [LARGE SCALE GENOMIC DNA]</scope>
    <source>
        <strain evidence="2 3">451A</strain>
    </source>
</reference>
<evidence type="ECO:0000256" key="1">
    <source>
        <dbReference type="SAM" id="MobiDB-lite"/>
    </source>
</evidence>
<gene>
    <name evidence="2" type="ORF">GRJ2_000837000</name>
</gene>
<evidence type="ECO:0000313" key="3">
    <source>
        <dbReference type="Proteomes" id="UP001623348"/>
    </source>
</evidence>
<keyword evidence="3" id="KW-1185">Reference proteome</keyword>
<comment type="caution">
    <text evidence="2">The sequence shown here is derived from an EMBL/GenBank/DDBJ whole genome shotgun (WGS) entry which is preliminary data.</text>
</comment>
<protein>
    <submittedName>
        <fullName evidence="2">Uncharacterized protein</fullName>
    </submittedName>
</protein>
<name>A0ABC9WGC2_GRUJA</name>
<evidence type="ECO:0000313" key="2">
    <source>
        <dbReference type="EMBL" id="GAB0183717.1"/>
    </source>
</evidence>
<proteinExistence type="predicted"/>
<dbReference type="AlphaFoldDB" id="A0ABC9WGC2"/>
<dbReference type="Proteomes" id="UP001623348">
    <property type="component" value="Unassembled WGS sequence"/>
</dbReference>